<dbReference type="GO" id="GO:0006265">
    <property type="term" value="P:DNA topological change"/>
    <property type="evidence" value="ECO:0007669"/>
    <property type="project" value="InterPro"/>
</dbReference>
<proteinExistence type="predicted"/>
<dbReference type="GO" id="GO:0043138">
    <property type="term" value="F:3'-5' DNA helicase activity"/>
    <property type="evidence" value="ECO:0007669"/>
    <property type="project" value="UniProtKB-EC"/>
</dbReference>
<evidence type="ECO:0000256" key="8">
    <source>
        <dbReference type="ARBA" id="ARBA00048988"/>
    </source>
</evidence>
<keyword evidence="12" id="KW-1185">Reference proteome</keyword>
<dbReference type="PANTHER" id="PTHR11070">
    <property type="entry name" value="UVRD / RECB / PCRA DNA HELICASE FAMILY MEMBER"/>
    <property type="match status" value="1"/>
</dbReference>
<accession>A0A4P6EUM0</accession>
<dbReference type="KEGG" id="pprt:ET464_08045"/>
<dbReference type="GO" id="GO:0003916">
    <property type="term" value="F:DNA topoisomerase activity"/>
    <property type="evidence" value="ECO:0007669"/>
    <property type="project" value="InterPro"/>
</dbReference>
<dbReference type="InterPro" id="IPR013498">
    <property type="entry name" value="Topo_IA_Znf"/>
</dbReference>
<keyword evidence="4 9" id="KW-0067">ATP-binding</keyword>
<gene>
    <name evidence="11" type="ORF">ET464_08045</name>
</gene>
<keyword evidence="3 9" id="KW-0347">Helicase</keyword>
<keyword evidence="5" id="KW-0413">Isomerase</keyword>
<dbReference type="InterPro" id="IPR027417">
    <property type="entry name" value="P-loop_NTPase"/>
</dbReference>
<dbReference type="AlphaFoldDB" id="A0A4P6EUM0"/>
<evidence type="ECO:0000256" key="6">
    <source>
        <dbReference type="ARBA" id="ARBA00034617"/>
    </source>
</evidence>
<evidence type="ECO:0000259" key="10">
    <source>
        <dbReference type="PROSITE" id="PS51198"/>
    </source>
</evidence>
<evidence type="ECO:0000313" key="12">
    <source>
        <dbReference type="Proteomes" id="UP000293568"/>
    </source>
</evidence>
<comment type="catalytic activity">
    <reaction evidence="6">
        <text>Couples ATP hydrolysis with the unwinding of duplex DNA by translocating in the 3'-5' direction.</text>
        <dbReference type="EC" id="5.6.2.4"/>
    </reaction>
</comment>
<dbReference type="SUPFAM" id="SSF52540">
    <property type="entry name" value="P-loop containing nucleoside triphosphate hydrolases"/>
    <property type="match status" value="1"/>
</dbReference>
<keyword evidence="1 9" id="KW-0547">Nucleotide-binding</keyword>
<dbReference type="GO" id="GO:0005694">
    <property type="term" value="C:chromosome"/>
    <property type="evidence" value="ECO:0007669"/>
    <property type="project" value="InterPro"/>
</dbReference>
<dbReference type="GO" id="GO:0003677">
    <property type="term" value="F:DNA binding"/>
    <property type="evidence" value="ECO:0007669"/>
    <property type="project" value="InterPro"/>
</dbReference>
<dbReference type="EC" id="5.6.2.4" evidence="7"/>
<dbReference type="Pfam" id="PF13361">
    <property type="entry name" value="UvrD_C"/>
    <property type="match status" value="1"/>
</dbReference>
<dbReference type="InterPro" id="IPR014017">
    <property type="entry name" value="DNA_helicase_UvrD-like_C"/>
</dbReference>
<dbReference type="Gene3D" id="3.40.91.30">
    <property type="match status" value="1"/>
</dbReference>
<dbReference type="PROSITE" id="PS51198">
    <property type="entry name" value="UVRD_HELICASE_ATP_BIND"/>
    <property type="match status" value="1"/>
</dbReference>
<name>A0A4P6EUM0_9BACL</name>
<evidence type="ECO:0000256" key="3">
    <source>
        <dbReference type="ARBA" id="ARBA00022806"/>
    </source>
</evidence>
<reference evidence="11 12" key="1">
    <citation type="submission" date="2019-01" db="EMBL/GenBank/DDBJ databases">
        <title>Genome sequencing of strain FW100M-2.</title>
        <authorList>
            <person name="Heo J."/>
            <person name="Kim S.-J."/>
            <person name="Kim J.-S."/>
            <person name="Hong S.-B."/>
            <person name="Kwon S.-W."/>
        </authorList>
    </citation>
    <scope>NUCLEOTIDE SEQUENCE [LARGE SCALE GENOMIC DNA]</scope>
    <source>
        <strain evidence="11 12">FW100M-2</strain>
    </source>
</reference>
<dbReference type="Pfam" id="PF00580">
    <property type="entry name" value="UvrD-helicase"/>
    <property type="match status" value="1"/>
</dbReference>
<dbReference type="OrthoDB" id="9809039at2"/>
<comment type="catalytic activity">
    <reaction evidence="8">
        <text>ATP + H2O = ADP + phosphate + H(+)</text>
        <dbReference type="Rhea" id="RHEA:13065"/>
        <dbReference type="ChEBI" id="CHEBI:15377"/>
        <dbReference type="ChEBI" id="CHEBI:15378"/>
        <dbReference type="ChEBI" id="CHEBI:30616"/>
        <dbReference type="ChEBI" id="CHEBI:43474"/>
        <dbReference type="ChEBI" id="CHEBI:456216"/>
        <dbReference type="EC" id="5.6.2.4"/>
    </reaction>
</comment>
<feature type="binding site" evidence="9">
    <location>
        <begin position="244"/>
        <end position="251"/>
    </location>
    <ligand>
        <name>ATP</name>
        <dbReference type="ChEBI" id="CHEBI:30616"/>
    </ligand>
</feature>
<sequence length="986" mass="114701">MNVISYLSGLIYKPRARKLIQRTKMYLESFQHSNRTASQLLDAFNDGSIFVSAKQYQSLVERYASYRSYFEAGTPFIFNGKAKSEFNKLSKWIYRDSEFSAILEYYARVQQESNIVRRRASEQLQTINLHNQKYDNRVLQAQVELEQIKQHYISHSVKTRIQGEYREVYGFFKDAQNDELTEPQNAFKAIFDTWDNQVTFWNQDYIQRSLEEHKAFFDDIDGKSLDEQQRVAVLTDEDNNLVLAGAGSGKTLTIAGKVKFLTQIKNVRPEEILLISFTNKAAGEMKERISERLHVNVDVKTFHKLGNEIIARHSNAKRGIVEELRPYVQAFFEAEILTKPALMQKIVSFFGVYLNIPRDRADFKTLGEYHESQKGLDFESLKSKLNRMNSIHQTLKGETMKSLEEILIANFLFLNGVDYEYEKDYGYPTATREFRQYKPDFYLPEYGLYIEHFGVNEKMRAPWLEGIEEEKYISGIRWKRSIHAEKKTTCIESFSYYNQNGVLLSKLSENLLKQGIKYKTIDVRNLFELLCKRQNNQQFEEFIKLVCSFINLYKSSGYTNSEFERLSNDNRASERNLFLRDRTELFLSIVHPIYDFYQKSIGIEQRIDFNDMINEATRIAQLPEARFDYKYIIIDEYQDISKSRYGLVKAIKDKTGAKVMCVGDDWQSIYRFAGSDLDLFTRFGDYFGIYETMKIERTYRNSQELINIAGKFVMRNKKQMTKDLKSAKSSPQPIKVQAISTNMGDVVHTTIENIVEEYGVESSIMLLGRNNRDIKQLADHRSFIVDVDKRTIKSVKYKGLKLTFMSAHKSKGLEADNVILINGRNALLGFPNRISDDPVLQWVLTTPDTLEFAEERRLFYVALTRTRNELVIVVPENEKSVFVNELINEYKVPYVLTGIEKPISSNPKCLTCKTGTLVERKASNGNLFVGCSNYPGCRRTYSDIRLIKNQVYCATCKGYMVMRKNSRGVPFYGCTNYPHCRTTMNK</sequence>
<evidence type="ECO:0000256" key="5">
    <source>
        <dbReference type="ARBA" id="ARBA00023235"/>
    </source>
</evidence>
<evidence type="ECO:0000256" key="9">
    <source>
        <dbReference type="PROSITE-ProRule" id="PRU00560"/>
    </source>
</evidence>
<dbReference type="InterPro" id="IPR014016">
    <property type="entry name" value="UvrD-like_ATP-bd"/>
</dbReference>
<dbReference type="Gene3D" id="3.30.65.10">
    <property type="entry name" value="Bacterial Topoisomerase I, domain 1"/>
    <property type="match status" value="2"/>
</dbReference>
<dbReference type="EMBL" id="CP035492">
    <property type="protein sequence ID" value="QAY66366.1"/>
    <property type="molecule type" value="Genomic_DNA"/>
</dbReference>
<dbReference type="GO" id="GO:0005829">
    <property type="term" value="C:cytosol"/>
    <property type="evidence" value="ECO:0007669"/>
    <property type="project" value="TreeGrafter"/>
</dbReference>
<feature type="domain" description="UvrD-like helicase ATP-binding" evidence="10">
    <location>
        <begin position="223"/>
        <end position="702"/>
    </location>
</feature>
<organism evidence="11 12">
    <name type="scientific">Paenibacillus protaetiae</name>
    <dbReference type="NCBI Taxonomy" id="2509456"/>
    <lineage>
        <taxon>Bacteria</taxon>
        <taxon>Bacillati</taxon>
        <taxon>Bacillota</taxon>
        <taxon>Bacilli</taxon>
        <taxon>Bacillales</taxon>
        <taxon>Paenibacillaceae</taxon>
        <taxon>Paenibacillus</taxon>
    </lineage>
</organism>
<dbReference type="Proteomes" id="UP000293568">
    <property type="component" value="Chromosome"/>
</dbReference>
<evidence type="ECO:0000313" key="11">
    <source>
        <dbReference type="EMBL" id="QAY66366.1"/>
    </source>
</evidence>
<dbReference type="RefSeq" id="WP_129439878.1">
    <property type="nucleotide sequence ID" value="NZ_CP035492.1"/>
</dbReference>
<dbReference type="Pfam" id="PF01396">
    <property type="entry name" value="Zn_ribbon_Top1"/>
    <property type="match status" value="2"/>
</dbReference>
<dbReference type="PANTHER" id="PTHR11070:SF63">
    <property type="entry name" value="DNA HELICASE IV"/>
    <property type="match status" value="1"/>
</dbReference>
<dbReference type="GO" id="GO:0005524">
    <property type="term" value="F:ATP binding"/>
    <property type="evidence" value="ECO:0007669"/>
    <property type="project" value="UniProtKB-UniRule"/>
</dbReference>
<dbReference type="Gene3D" id="3.40.50.300">
    <property type="entry name" value="P-loop containing nucleotide triphosphate hydrolases"/>
    <property type="match status" value="3"/>
</dbReference>
<dbReference type="SUPFAM" id="SSF57783">
    <property type="entry name" value="Zinc beta-ribbon"/>
    <property type="match status" value="1"/>
</dbReference>
<evidence type="ECO:0000256" key="1">
    <source>
        <dbReference type="ARBA" id="ARBA00022741"/>
    </source>
</evidence>
<protein>
    <recommendedName>
        <fullName evidence="7">DNA 3'-5' helicase</fullName>
        <ecNumber evidence="7">5.6.2.4</ecNumber>
    </recommendedName>
</protein>
<dbReference type="GO" id="GO:0016887">
    <property type="term" value="F:ATP hydrolysis activity"/>
    <property type="evidence" value="ECO:0007669"/>
    <property type="project" value="RHEA"/>
</dbReference>
<evidence type="ECO:0000256" key="7">
    <source>
        <dbReference type="ARBA" id="ARBA00034808"/>
    </source>
</evidence>
<evidence type="ECO:0000256" key="4">
    <source>
        <dbReference type="ARBA" id="ARBA00022840"/>
    </source>
</evidence>
<evidence type="ECO:0000256" key="2">
    <source>
        <dbReference type="ARBA" id="ARBA00022801"/>
    </source>
</evidence>
<keyword evidence="2 9" id="KW-0378">Hydrolase</keyword>
<dbReference type="InterPro" id="IPR000212">
    <property type="entry name" value="DNA_helicase_UvrD/REP"/>
</dbReference>
<dbReference type="GO" id="GO:0000725">
    <property type="term" value="P:recombinational repair"/>
    <property type="evidence" value="ECO:0007669"/>
    <property type="project" value="TreeGrafter"/>
</dbReference>